<reference evidence="1 2" key="1">
    <citation type="submission" date="2024-02" db="EMBL/GenBank/DDBJ databases">
        <authorList>
            <person name="Chen Y."/>
            <person name="Shah S."/>
            <person name="Dougan E. K."/>
            <person name="Thang M."/>
            <person name="Chan C."/>
        </authorList>
    </citation>
    <scope>NUCLEOTIDE SEQUENCE [LARGE SCALE GENOMIC DNA]</scope>
</reference>
<keyword evidence="2" id="KW-1185">Reference proteome</keyword>
<comment type="caution">
    <text evidence="1">The sequence shown here is derived from an EMBL/GenBank/DDBJ whole genome shotgun (WGS) entry which is preliminary data.</text>
</comment>
<feature type="non-terminal residue" evidence="1">
    <location>
        <position position="1"/>
    </location>
</feature>
<dbReference type="EMBL" id="CAXAMN010022213">
    <property type="protein sequence ID" value="CAK9067397.1"/>
    <property type="molecule type" value="Genomic_DNA"/>
</dbReference>
<dbReference type="Proteomes" id="UP001642484">
    <property type="component" value="Unassembled WGS sequence"/>
</dbReference>
<feature type="non-terminal residue" evidence="1">
    <location>
        <position position="380"/>
    </location>
</feature>
<name>A0ABP0NXE0_9DINO</name>
<organism evidence="1 2">
    <name type="scientific">Durusdinium trenchii</name>
    <dbReference type="NCBI Taxonomy" id="1381693"/>
    <lineage>
        <taxon>Eukaryota</taxon>
        <taxon>Sar</taxon>
        <taxon>Alveolata</taxon>
        <taxon>Dinophyceae</taxon>
        <taxon>Suessiales</taxon>
        <taxon>Symbiodiniaceae</taxon>
        <taxon>Durusdinium</taxon>
    </lineage>
</organism>
<evidence type="ECO:0000313" key="2">
    <source>
        <dbReference type="Proteomes" id="UP001642484"/>
    </source>
</evidence>
<gene>
    <name evidence="1" type="ORF">CCMP2556_LOCUS33118</name>
</gene>
<evidence type="ECO:0000313" key="1">
    <source>
        <dbReference type="EMBL" id="CAK9067397.1"/>
    </source>
</evidence>
<accession>A0ABP0NXE0</accession>
<proteinExistence type="predicted"/>
<sequence>GVTFHEFGVARHWAPCVNWGMRWSLGGLVVLLGGREALAKVTVKPGRYFLVNRDFGTFLRDEGLGLRDDDALWSIEPQDGGFRVKNLKTQRPLGHGFIETWQIHQVCRGSSIALVASNGEVLAVQNASGAHLVAAEKAGRGAQWLLVPPCLGEDPQEVESLGWGECFPKDSGWGSMAEDCCNSVLHGPGGNPTCWDGHYTFQRCCPNEAQKAVPLSGAEALNAAPRLLCSGERLRGGTRFVRQASFDGERMWHPSQSFDTTFDFADQAESGKLVQVATGLPRCGGPDIFEEAGSILEVIESNACGGKLQLGEGTKSSEQHHMSILKDLHEAMMKLSARPTRGGVPSVTYLPFFPYLLMALHRRTGRIEFLNCIAQTAAVL</sequence>
<protein>
    <submittedName>
        <fullName evidence="1">Uncharacterized protein</fullName>
    </submittedName>
</protein>